<evidence type="ECO:0000256" key="3">
    <source>
        <dbReference type="ARBA" id="ARBA00022692"/>
    </source>
</evidence>
<keyword evidence="6" id="KW-0472">Membrane</keyword>
<evidence type="ECO:0000313" key="8">
    <source>
        <dbReference type="EMBL" id="OIP86642.1"/>
    </source>
</evidence>
<organism evidence="8 9">
    <name type="scientific">Candidatus Roizmanbacteria bacterium CG2_30_33_16</name>
    <dbReference type="NCBI Taxonomy" id="1805340"/>
    <lineage>
        <taxon>Bacteria</taxon>
        <taxon>Candidatus Roizmaniibacteriota</taxon>
    </lineage>
</organism>
<name>A0A1J5HXX4_9BACT</name>
<evidence type="ECO:0000256" key="6">
    <source>
        <dbReference type="SAM" id="Phobius"/>
    </source>
</evidence>
<dbReference type="Pfam" id="PF08478">
    <property type="entry name" value="POTRA_1"/>
    <property type="match status" value="1"/>
</dbReference>
<evidence type="ECO:0000256" key="2">
    <source>
        <dbReference type="ARBA" id="ARBA00022618"/>
    </source>
</evidence>
<dbReference type="InterPro" id="IPR013685">
    <property type="entry name" value="POTRA_FtsQ_type"/>
</dbReference>
<protein>
    <recommendedName>
        <fullName evidence="7">POTRA domain-containing protein</fullName>
    </recommendedName>
</protein>
<sequence>MQRRHWQTHFSIKNLLIGLVVWLSVSIVLYYLYINLTIKQIIIKGNETKQTIYGITNLYNKNLFLLDTNKTQEIIYLNNPNLAEVEIVKQYPNQLQITIHQQAIIAQIETSIFFLLIDNKQRIVKKSRILVESLPVINYYQNLSSSIIKVGERLESNDIEYAIYFTSLLKDIGYSVNTIDINGTDMLGLNLSSWKLFVSLDKSKEDQAELLKIIIRNFKVEGKTAKTIDLRFSKPIVEF</sequence>
<feature type="transmembrane region" description="Helical" evidence="6">
    <location>
        <begin position="12"/>
        <end position="33"/>
    </location>
</feature>
<dbReference type="Proteomes" id="UP000183758">
    <property type="component" value="Unassembled WGS sequence"/>
</dbReference>
<proteinExistence type="predicted"/>
<evidence type="ECO:0000256" key="4">
    <source>
        <dbReference type="ARBA" id="ARBA00022989"/>
    </source>
</evidence>
<evidence type="ECO:0000256" key="5">
    <source>
        <dbReference type="ARBA" id="ARBA00023306"/>
    </source>
</evidence>
<dbReference type="EMBL" id="MNZM01000006">
    <property type="protein sequence ID" value="OIP86642.1"/>
    <property type="molecule type" value="Genomic_DNA"/>
</dbReference>
<dbReference type="AlphaFoldDB" id="A0A1J5HXX4"/>
<keyword evidence="1" id="KW-1003">Cell membrane</keyword>
<evidence type="ECO:0000256" key="1">
    <source>
        <dbReference type="ARBA" id="ARBA00022475"/>
    </source>
</evidence>
<comment type="caution">
    <text evidence="8">The sequence shown here is derived from an EMBL/GenBank/DDBJ whole genome shotgun (WGS) entry which is preliminary data.</text>
</comment>
<feature type="domain" description="POTRA" evidence="7">
    <location>
        <begin position="37"/>
        <end position="99"/>
    </location>
</feature>
<keyword evidence="3 6" id="KW-0812">Transmembrane</keyword>
<keyword evidence="2" id="KW-0132">Cell division</keyword>
<keyword evidence="4 6" id="KW-1133">Transmembrane helix</keyword>
<gene>
    <name evidence="8" type="ORF">AUK04_00335</name>
</gene>
<reference evidence="8 9" key="1">
    <citation type="journal article" date="2016" name="Environ. Microbiol.">
        <title>Genomic resolution of a cold subsurface aquifer community provides metabolic insights for novel microbes adapted to high CO concentrations.</title>
        <authorList>
            <person name="Probst A.J."/>
            <person name="Castelle C.J."/>
            <person name="Singh A."/>
            <person name="Brown C.T."/>
            <person name="Anantharaman K."/>
            <person name="Sharon I."/>
            <person name="Hug L.A."/>
            <person name="Burstein D."/>
            <person name="Emerson J.B."/>
            <person name="Thomas B.C."/>
            <person name="Banfield J.F."/>
        </authorList>
    </citation>
    <scope>NUCLEOTIDE SEQUENCE [LARGE SCALE GENOMIC DNA]</scope>
    <source>
        <strain evidence="8">CG2_30_33_16</strain>
    </source>
</reference>
<evidence type="ECO:0000313" key="9">
    <source>
        <dbReference type="Proteomes" id="UP000183758"/>
    </source>
</evidence>
<evidence type="ECO:0000259" key="7">
    <source>
        <dbReference type="Pfam" id="PF08478"/>
    </source>
</evidence>
<accession>A0A1J5HXX4</accession>
<keyword evidence="5" id="KW-0131">Cell cycle</keyword>